<evidence type="ECO:0000256" key="3">
    <source>
        <dbReference type="ARBA" id="ARBA00023015"/>
    </source>
</evidence>
<dbReference type="InterPro" id="IPR039420">
    <property type="entry name" value="WalR-like"/>
</dbReference>
<keyword evidence="11" id="KW-1185">Reference proteome</keyword>
<evidence type="ECO:0000256" key="2">
    <source>
        <dbReference type="ARBA" id="ARBA00023012"/>
    </source>
</evidence>
<dbReference type="PROSITE" id="PS51755">
    <property type="entry name" value="OMPR_PHOB"/>
    <property type="match status" value="1"/>
</dbReference>
<dbReference type="PROSITE" id="PS50110">
    <property type="entry name" value="RESPONSE_REGULATORY"/>
    <property type="match status" value="1"/>
</dbReference>
<evidence type="ECO:0000256" key="5">
    <source>
        <dbReference type="ARBA" id="ARBA00023163"/>
    </source>
</evidence>
<accession>A0A6A7Y7Z9</accession>
<protein>
    <submittedName>
        <fullName evidence="10">Response regulator transcription factor</fullName>
    </submittedName>
</protein>
<organism evidence="10 11">
    <name type="scientific">Segnochrobactrum spirostomi</name>
    <dbReference type="NCBI Taxonomy" id="2608987"/>
    <lineage>
        <taxon>Bacteria</taxon>
        <taxon>Pseudomonadati</taxon>
        <taxon>Pseudomonadota</taxon>
        <taxon>Alphaproteobacteria</taxon>
        <taxon>Hyphomicrobiales</taxon>
        <taxon>Segnochrobactraceae</taxon>
        <taxon>Segnochrobactrum</taxon>
    </lineage>
</organism>
<dbReference type="InterPro" id="IPR016032">
    <property type="entry name" value="Sig_transdc_resp-reg_C-effctor"/>
</dbReference>
<evidence type="ECO:0000256" key="7">
    <source>
        <dbReference type="PROSITE-ProRule" id="PRU01091"/>
    </source>
</evidence>
<evidence type="ECO:0000313" key="10">
    <source>
        <dbReference type="EMBL" id="MQT15464.1"/>
    </source>
</evidence>
<dbReference type="GO" id="GO:0000976">
    <property type="term" value="F:transcription cis-regulatory region binding"/>
    <property type="evidence" value="ECO:0007669"/>
    <property type="project" value="TreeGrafter"/>
</dbReference>
<dbReference type="AlphaFoldDB" id="A0A6A7Y7Z9"/>
<evidence type="ECO:0000313" key="11">
    <source>
        <dbReference type="Proteomes" id="UP000332515"/>
    </source>
</evidence>
<evidence type="ECO:0000256" key="4">
    <source>
        <dbReference type="ARBA" id="ARBA00023125"/>
    </source>
</evidence>
<feature type="domain" description="OmpR/PhoB-type" evidence="9">
    <location>
        <begin position="126"/>
        <end position="226"/>
    </location>
</feature>
<dbReference type="InterPro" id="IPR001789">
    <property type="entry name" value="Sig_transdc_resp-reg_receiver"/>
</dbReference>
<feature type="domain" description="Response regulatory" evidence="8">
    <location>
        <begin position="4"/>
        <end position="117"/>
    </location>
</feature>
<reference evidence="10 11" key="1">
    <citation type="submission" date="2019-09" db="EMBL/GenBank/DDBJ databases">
        <title>Segnochrobactrum spirostomi gen. nov., sp. nov., isolated from the ciliate Spirostomum cf. yagiui and description of a novel family, Segnochrobactraceae fam. nov. within the order Rhizobiales of the class Alphaproteobacteria.</title>
        <authorList>
            <person name="Akter S."/>
            <person name="Shazib S.U.A."/>
            <person name="Shin M.K."/>
        </authorList>
    </citation>
    <scope>NUCLEOTIDE SEQUENCE [LARGE SCALE GENOMIC DNA]</scope>
    <source>
        <strain evidence="10 11">Sp-1</strain>
    </source>
</reference>
<dbReference type="Pfam" id="PF00486">
    <property type="entry name" value="Trans_reg_C"/>
    <property type="match status" value="1"/>
</dbReference>
<keyword evidence="4 7" id="KW-0238">DNA-binding</keyword>
<proteinExistence type="predicted"/>
<feature type="DNA-binding region" description="OmpR/PhoB-type" evidence="7">
    <location>
        <begin position="126"/>
        <end position="226"/>
    </location>
</feature>
<keyword evidence="2" id="KW-0902">Two-component regulatory system</keyword>
<keyword evidence="3" id="KW-0805">Transcription regulation</keyword>
<dbReference type="GO" id="GO:0032993">
    <property type="term" value="C:protein-DNA complex"/>
    <property type="evidence" value="ECO:0007669"/>
    <property type="project" value="TreeGrafter"/>
</dbReference>
<dbReference type="GO" id="GO:0005829">
    <property type="term" value="C:cytosol"/>
    <property type="evidence" value="ECO:0007669"/>
    <property type="project" value="TreeGrafter"/>
</dbReference>
<gene>
    <name evidence="10" type="ORF">F0357_22980</name>
</gene>
<dbReference type="Pfam" id="PF00072">
    <property type="entry name" value="Response_reg"/>
    <property type="match status" value="1"/>
</dbReference>
<dbReference type="InterPro" id="IPR011006">
    <property type="entry name" value="CheY-like_superfamily"/>
</dbReference>
<comment type="caution">
    <text evidence="10">The sequence shown here is derived from an EMBL/GenBank/DDBJ whole genome shotgun (WGS) entry which is preliminary data.</text>
</comment>
<keyword evidence="5" id="KW-0804">Transcription</keyword>
<dbReference type="SUPFAM" id="SSF52172">
    <property type="entry name" value="CheY-like"/>
    <property type="match status" value="1"/>
</dbReference>
<evidence type="ECO:0000259" key="8">
    <source>
        <dbReference type="PROSITE" id="PS50110"/>
    </source>
</evidence>
<dbReference type="InterPro" id="IPR036388">
    <property type="entry name" value="WH-like_DNA-bd_sf"/>
</dbReference>
<sequence>MSVRVLLIEDDLDLREGLGAFLSGSGFDVRALGDALDLGAELDAFAPDVVVLDLNLPGLDGFSAALAVRERRTLGIVVLTGRTAREDRVHSLSIGVDHYITKPADPEELVLVIRNLHRRLRADGAEPETSAEEWRFERSLWRLTAPGGGSVTLSRTDYHVLAPLIERPGTPVSRTDLLANREPGTTIDDARGLDLIVFRLRRKVERETGEQLPLLSVRGIGYVFAGKARVR</sequence>
<dbReference type="Gene3D" id="1.10.10.10">
    <property type="entry name" value="Winged helix-like DNA-binding domain superfamily/Winged helix DNA-binding domain"/>
    <property type="match status" value="1"/>
</dbReference>
<dbReference type="InterPro" id="IPR001867">
    <property type="entry name" value="OmpR/PhoB-type_DNA-bd"/>
</dbReference>
<evidence type="ECO:0000256" key="6">
    <source>
        <dbReference type="PROSITE-ProRule" id="PRU00169"/>
    </source>
</evidence>
<evidence type="ECO:0000259" key="9">
    <source>
        <dbReference type="PROSITE" id="PS51755"/>
    </source>
</evidence>
<dbReference type="GO" id="GO:0000156">
    <property type="term" value="F:phosphorelay response regulator activity"/>
    <property type="evidence" value="ECO:0007669"/>
    <property type="project" value="TreeGrafter"/>
</dbReference>
<evidence type="ECO:0000256" key="1">
    <source>
        <dbReference type="ARBA" id="ARBA00022553"/>
    </source>
</evidence>
<dbReference type="GO" id="GO:0006355">
    <property type="term" value="P:regulation of DNA-templated transcription"/>
    <property type="evidence" value="ECO:0007669"/>
    <property type="project" value="InterPro"/>
</dbReference>
<dbReference type="Proteomes" id="UP000332515">
    <property type="component" value="Unassembled WGS sequence"/>
</dbReference>
<dbReference type="PANTHER" id="PTHR48111">
    <property type="entry name" value="REGULATOR OF RPOS"/>
    <property type="match status" value="1"/>
</dbReference>
<name>A0A6A7Y7Z9_9HYPH</name>
<dbReference type="SUPFAM" id="SSF46894">
    <property type="entry name" value="C-terminal effector domain of the bipartite response regulators"/>
    <property type="match status" value="1"/>
</dbReference>
<feature type="modified residue" description="4-aspartylphosphate" evidence="6">
    <location>
        <position position="53"/>
    </location>
</feature>
<dbReference type="EMBL" id="VWNA01000003">
    <property type="protein sequence ID" value="MQT15464.1"/>
    <property type="molecule type" value="Genomic_DNA"/>
</dbReference>
<dbReference type="PANTHER" id="PTHR48111:SF4">
    <property type="entry name" value="DNA-BINDING DUAL TRANSCRIPTIONAL REGULATOR OMPR"/>
    <property type="match status" value="1"/>
</dbReference>
<keyword evidence="1 6" id="KW-0597">Phosphoprotein</keyword>
<dbReference type="SMART" id="SM00448">
    <property type="entry name" value="REC"/>
    <property type="match status" value="1"/>
</dbReference>
<dbReference type="Gene3D" id="3.40.50.2300">
    <property type="match status" value="1"/>
</dbReference>
<dbReference type="SMART" id="SM00862">
    <property type="entry name" value="Trans_reg_C"/>
    <property type="match status" value="1"/>
</dbReference>